<dbReference type="Proteomes" id="UP001189429">
    <property type="component" value="Unassembled WGS sequence"/>
</dbReference>
<keyword evidence="2" id="KW-1133">Transmembrane helix</keyword>
<sequence>MCSSEDFAAVADARCEDGRRTFWFRAKAPCAGGDPAPAPYTEPCGRFGVRLLVAVVGGPTALVLLLACGYLARVRRRYAKYMALEGPGQEPASGLLGISETLEAILSILEAEEAAVAPAPKGDEASPPAAAGEPEEGGPLSYKVSQGVLFIKRSKDRPPQQEDREGGAAAGRRRAQHWQDVDRAGRRPLGGGGPGEAGGARLGAARGRRLWDRGPGVGRRRAGAHHPAGLPAGQPRAAQRRRVRGPGVAGGLRGAGQVGAVRGKGAPARLLLRVQGELPAFAPNKSGQRLSADYMQEAKDHQTLSAMGFTPTRLATLLLVYTGDLPASLACRPAPLPRR</sequence>
<feature type="transmembrane region" description="Helical" evidence="2">
    <location>
        <begin position="47"/>
        <end position="72"/>
    </location>
</feature>
<accession>A0ABN9TN94</accession>
<evidence type="ECO:0000313" key="4">
    <source>
        <dbReference type="Proteomes" id="UP001189429"/>
    </source>
</evidence>
<keyword evidence="2" id="KW-0812">Transmembrane</keyword>
<comment type="caution">
    <text evidence="3">The sequence shown here is derived from an EMBL/GenBank/DDBJ whole genome shotgun (WGS) entry which is preliminary data.</text>
</comment>
<evidence type="ECO:0000256" key="2">
    <source>
        <dbReference type="SAM" id="Phobius"/>
    </source>
</evidence>
<feature type="region of interest" description="Disordered" evidence="1">
    <location>
        <begin position="152"/>
        <end position="241"/>
    </location>
</feature>
<dbReference type="EMBL" id="CAUYUJ010014884">
    <property type="protein sequence ID" value="CAK0847223.1"/>
    <property type="molecule type" value="Genomic_DNA"/>
</dbReference>
<keyword evidence="4" id="KW-1185">Reference proteome</keyword>
<evidence type="ECO:0000313" key="3">
    <source>
        <dbReference type="EMBL" id="CAK0847223.1"/>
    </source>
</evidence>
<protein>
    <submittedName>
        <fullName evidence="3">Uncharacterized protein</fullName>
    </submittedName>
</protein>
<feature type="compositionally biased region" description="Gly residues" evidence="1">
    <location>
        <begin position="188"/>
        <end position="201"/>
    </location>
</feature>
<reference evidence="3" key="1">
    <citation type="submission" date="2023-10" db="EMBL/GenBank/DDBJ databases">
        <authorList>
            <person name="Chen Y."/>
            <person name="Shah S."/>
            <person name="Dougan E. K."/>
            <person name="Thang M."/>
            <person name="Chan C."/>
        </authorList>
    </citation>
    <scope>NUCLEOTIDE SEQUENCE [LARGE SCALE GENOMIC DNA]</scope>
</reference>
<gene>
    <name evidence="3" type="ORF">PCOR1329_LOCUS40499</name>
</gene>
<feature type="compositionally biased region" description="Low complexity" evidence="1">
    <location>
        <begin position="116"/>
        <end position="132"/>
    </location>
</feature>
<feature type="compositionally biased region" description="Low complexity" evidence="1">
    <location>
        <begin position="225"/>
        <end position="237"/>
    </location>
</feature>
<evidence type="ECO:0000256" key="1">
    <source>
        <dbReference type="SAM" id="MobiDB-lite"/>
    </source>
</evidence>
<proteinExistence type="predicted"/>
<organism evidence="3 4">
    <name type="scientific">Prorocentrum cordatum</name>
    <dbReference type="NCBI Taxonomy" id="2364126"/>
    <lineage>
        <taxon>Eukaryota</taxon>
        <taxon>Sar</taxon>
        <taxon>Alveolata</taxon>
        <taxon>Dinophyceae</taxon>
        <taxon>Prorocentrales</taxon>
        <taxon>Prorocentraceae</taxon>
        <taxon>Prorocentrum</taxon>
    </lineage>
</organism>
<feature type="region of interest" description="Disordered" evidence="1">
    <location>
        <begin position="116"/>
        <end position="139"/>
    </location>
</feature>
<feature type="compositionally biased region" description="Basic and acidic residues" evidence="1">
    <location>
        <begin position="156"/>
        <end position="166"/>
    </location>
</feature>
<keyword evidence="2" id="KW-0472">Membrane</keyword>
<name>A0ABN9TN94_9DINO</name>